<proteinExistence type="predicted"/>
<sequence>MPAIPHSLKIPPPEVVVSRIAGLKAGDTVVTPNTRLAITLRREFDRIQAAQGISAWASADILPVSAFIERIYEDALYSTHAPHLPQLLTSAQEQLLWEEAVARLAGAPVLLSVAETARLAREAWVLAHEWQLIPRLGKFVLNEDSRAFSAWSRRYENVTRKARQIDHARLCTLVTGLCGSPGIAIPQRLICYGFDSVTPQWTALLAKLEEAGCEVDEVRGTTPPVQRFEMPYFANRTVHRVECDVSNDEIYGAAVWARARIERDSTARIGIVVPQLSEYRSSLVRIFNSVMEPDVRQALPGTPRHMPFNISLGVALSSYPLVHAVFLVLELIQGEMEFERASLLLRSPFLAGAEAEMLPRAQLDAKLRKHVEPVITLDRLLGLVKRENNANCPALARLLSACEKFCKKMSTDKQRPSALARAISDILRLVGFPGERTPDSSEYQTLKKWQNVLSGFALLDNVTTGMSYRQAVSHLRGMAADTLFQPETPDVPIQILGVFEAAGMMFDHLWVMGLSDEAWPLQPRPSPFLPIELQRSERLPLSSPATTLELASRFTDGWLAASQEVILSHARHSGSNDTRELAPSPLIAHIAASDIELPNLLPDYVKHRDLIHQGRRLERIKDDPAPRIVHGKGGDGRARGGVAVIKDQAACPFRALALHRLRAEGLKTPHSGLDVAERGTLVHEMLAQVWRRIRDKSTLDALAEDELKTLLTSAAGEVIARMSARHPYTLSERLVRIEQRRLTRLAWEWLEEERKRSDFTVVSTEARRSIEIAGLALSTRLDRVDELADGRRIVIDYKTRAPSVNAMLGERPDEPQLPLYLVAAEADAAAIAFAQVRAGEMRYTALARDNDLLPGVKGFAESRHIDRYDSWEALVAAWFDALASVAADFSSGHSQVDPKKYPQTCRTCDVRPLCRIYERAAMDFTEQGEEE</sequence>
<dbReference type="Gene3D" id="3.40.50.300">
    <property type="entry name" value="P-loop containing nucleotide triphosphate hydrolases"/>
    <property type="match status" value="1"/>
</dbReference>
<dbReference type="AlphaFoldDB" id="A0A1I7F3F9"/>
<gene>
    <name evidence="2" type="ORF">SAMN05216417_10194</name>
</gene>
<dbReference type="Gene3D" id="3.90.320.10">
    <property type="match status" value="1"/>
</dbReference>
<organism evidence="2 3">
    <name type="scientific">Nitrosospira multiformis</name>
    <dbReference type="NCBI Taxonomy" id="1231"/>
    <lineage>
        <taxon>Bacteria</taxon>
        <taxon>Pseudomonadati</taxon>
        <taxon>Pseudomonadota</taxon>
        <taxon>Betaproteobacteria</taxon>
        <taxon>Nitrosomonadales</taxon>
        <taxon>Nitrosomonadaceae</taxon>
        <taxon>Nitrosospira</taxon>
    </lineage>
</organism>
<name>A0A1I7F3F9_9PROT</name>
<reference evidence="3" key="1">
    <citation type="submission" date="2016-10" db="EMBL/GenBank/DDBJ databases">
        <authorList>
            <person name="Varghese N."/>
            <person name="Submissions S."/>
        </authorList>
    </citation>
    <scope>NUCLEOTIDE SEQUENCE [LARGE SCALE GENOMIC DNA]</scope>
    <source>
        <strain evidence="3">Nl14</strain>
    </source>
</reference>
<dbReference type="Pfam" id="PF12705">
    <property type="entry name" value="PDDEXK_1"/>
    <property type="match status" value="1"/>
</dbReference>
<feature type="domain" description="PD-(D/E)XK endonuclease-like" evidence="1">
    <location>
        <begin position="647"/>
        <end position="915"/>
    </location>
</feature>
<dbReference type="InterPro" id="IPR027417">
    <property type="entry name" value="P-loop_NTPase"/>
</dbReference>
<evidence type="ECO:0000259" key="1">
    <source>
        <dbReference type="Pfam" id="PF12705"/>
    </source>
</evidence>
<evidence type="ECO:0000313" key="2">
    <source>
        <dbReference type="EMBL" id="SFU30686.1"/>
    </source>
</evidence>
<accession>A0A1I7F3F9</accession>
<dbReference type="SUPFAM" id="SSF52540">
    <property type="entry name" value="P-loop containing nucleoside triphosphate hydrolases"/>
    <property type="match status" value="1"/>
</dbReference>
<dbReference type="EMBL" id="FPBZ01000001">
    <property type="protein sequence ID" value="SFU30686.1"/>
    <property type="molecule type" value="Genomic_DNA"/>
</dbReference>
<dbReference type="InterPro" id="IPR038726">
    <property type="entry name" value="PDDEXK_AddAB-type"/>
</dbReference>
<dbReference type="NCBIfam" id="TIGR03623">
    <property type="entry name" value="probable DNA repair protein"/>
    <property type="match status" value="1"/>
</dbReference>
<dbReference type="InterPro" id="IPR019925">
    <property type="entry name" value="DNA_repair_protein_predicted"/>
</dbReference>
<dbReference type="InterPro" id="IPR011604">
    <property type="entry name" value="PDDEXK-like_dom_sf"/>
</dbReference>
<protein>
    <submittedName>
        <fullName evidence="2">Probable DNA repair protein</fullName>
    </submittedName>
</protein>
<evidence type="ECO:0000313" key="3">
    <source>
        <dbReference type="Proteomes" id="UP000182649"/>
    </source>
</evidence>
<dbReference type="Proteomes" id="UP000182649">
    <property type="component" value="Unassembled WGS sequence"/>
</dbReference>
<dbReference type="RefSeq" id="WP_074972056.1">
    <property type="nucleotide sequence ID" value="NZ_FPBZ01000001.1"/>
</dbReference>
<dbReference type="OrthoDB" id="9761147at2"/>